<dbReference type="NCBIfam" id="NF043083">
    <property type="entry name" value="XdhB_XDHase"/>
    <property type="match status" value="1"/>
</dbReference>
<dbReference type="Gene3D" id="3.30.390.50">
    <property type="entry name" value="CO dehydrogenase flavoprotein, C-terminal domain"/>
    <property type="match status" value="1"/>
</dbReference>
<name>A0A081KGW0_9GAMM</name>
<dbReference type="InterPro" id="IPR016167">
    <property type="entry name" value="FAD-bd_PCMH_sub1"/>
</dbReference>
<comment type="caution">
    <text evidence="5">The sequence shown here is derived from an EMBL/GenBank/DDBJ whole genome shotgun (WGS) entry which is preliminary data.</text>
</comment>
<dbReference type="SMART" id="SM01092">
    <property type="entry name" value="CO_deh_flav_C"/>
    <property type="match status" value="1"/>
</dbReference>
<evidence type="ECO:0000313" key="6">
    <source>
        <dbReference type="Proteomes" id="UP000027997"/>
    </source>
</evidence>
<dbReference type="Gene3D" id="3.30.43.10">
    <property type="entry name" value="Uridine Diphospho-n-acetylenolpyruvylglucosamine Reductase, domain 2"/>
    <property type="match status" value="1"/>
</dbReference>
<evidence type="ECO:0000256" key="3">
    <source>
        <dbReference type="ARBA" id="ARBA00023002"/>
    </source>
</evidence>
<dbReference type="PANTHER" id="PTHR42659">
    <property type="entry name" value="XANTHINE DEHYDROGENASE SUBUNIT C-RELATED"/>
    <property type="match status" value="1"/>
</dbReference>
<dbReference type="EMBL" id="JOJP01000001">
    <property type="protein sequence ID" value="KEI73386.1"/>
    <property type="molecule type" value="Genomic_DNA"/>
</dbReference>
<dbReference type="STRING" id="305900.GV64_24050"/>
<dbReference type="NCBIfam" id="NF007427">
    <property type="entry name" value="PRK09971.1"/>
    <property type="match status" value="1"/>
</dbReference>
<reference evidence="5 6" key="1">
    <citation type="submission" date="2014-06" db="EMBL/GenBank/DDBJ databases">
        <title>Whole Genome Sequences of Three Symbiotic Endozoicomonas Bacteria.</title>
        <authorList>
            <person name="Neave M.J."/>
            <person name="Apprill A."/>
            <person name="Voolstra C.R."/>
        </authorList>
    </citation>
    <scope>NUCLEOTIDE SEQUENCE [LARGE SCALE GENOMIC DNA]</scope>
    <source>
        <strain evidence="5 6">DSM 22380</strain>
    </source>
</reference>
<dbReference type="GO" id="GO:0002197">
    <property type="term" value="C:xanthine dehydrogenase complex"/>
    <property type="evidence" value="ECO:0007669"/>
    <property type="project" value="InterPro"/>
</dbReference>
<evidence type="ECO:0000259" key="4">
    <source>
        <dbReference type="PROSITE" id="PS51387"/>
    </source>
</evidence>
<dbReference type="Pfam" id="PF03450">
    <property type="entry name" value="CO_deh_flav_C"/>
    <property type="match status" value="1"/>
</dbReference>
<dbReference type="PROSITE" id="PS51387">
    <property type="entry name" value="FAD_PCMH"/>
    <property type="match status" value="1"/>
</dbReference>
<proteinExistence type="predicted"/>
<keyword evidence="2" id="KW-0274">FAD</keyword>
<keyword evidence="3 5" id="KW-0560">Oxidoreductase</keyword>
<feature type="domain" description="FAD-binding PCMH-type" evidence="4">
    <location>
        <begin position="1"/>
        <end position="176"/>
    </location>
</feature>
<dbReference type="InterPro" id="IPR002346">
    <property type="entry name" value="Mopterin_DH_FAD-bd"/>
</dbReference>
<dbReference type="InterPro" id="IPR016169">
    <property type="entry name" value="FAD-bd_PCMH_sub2"/>
</dbReference>
<dbReference type="EC" id="1.17.1.4" evidence="5"/>
<gene>
    <name evidence="5" type="ORF">GV64_24050</name>
</gene>
<dbReference type="FunFam" id="3.30.465.10:FF:000017">
    <property type="entry name" value="Xanthine dehydrogenase, FAD binding subunit"/>
    <property type="match status" value="1"/>
</dbReference>
<dbReference type="Proteomes" id="UP000027997">
    <property type="component" value="Unassembled WGS sequence"/>
</dbReference>
<dbReference type="InterPro" id="IPR016166">
    <property type="entry name" value="FAD-bd_PCMH"/>
</dbReference>
<dbReference type="eggNOG" id="COG1319">
    <property type="taxonomic scope" value="Bacteria"/>
</dbReference>
<evidence type="ECO:0000256" key="1">
    <source>
        <dbReference type="ARBA" id="ARBA00022630"/>
    </source>
</evidence>
<dbReference type="Pfam" id="PF00941">
    <property type="entry name" value="FAD_binding_5"/>
    <property type="match status" value="1"/>
</dbReference>
<dbReference type="GO" id="GO:0071949">
    <property type="term" value="F:FAD binding"/>
    <property type="evidence" value="ECO:0007669"/>
    <property type="project" value="InterPro"/>
</dbReference>
<dbReference type="SUPFAM" id="SSF56176">
    <property type="entry name" value="FAD-binding/transporter-associated domain-like"/>
    <property type="match status" value="1"/>
</dbReference>
<dbReference type="AlphaFoldDB" id="A0A081KGW0"/>
<keyword evidence="6" id="KW-1185">Reference proteome</keyword>
<keyword evidence="1" id="KW-0285">Flavoprotein</keyword>
<dbReference type="RefSeq" id="WP_020581929.1">
    <property type="nucleotide sequence ID" value="NZ_JOJP01000001.1"/>
</dbReference>
<sequence>MFPIDQYHRANSIEHACNLLAENPGSKPIAGGTDVLIRLREGKSGFGSLVDIHDLDELTWITHTPDGTLQLGSGVTFTRLINFLNKDALLPALVEGASSIGGPQVRNMATLGGNICNGAPSGDSAAPLLVFDAKVTLQSQRGKREVPVEEFYAGPGKVHLEEDEIVTQFSISPESHQNTGSHFYKYAMRKAMDIATIGCAAACKLEDNRIESLRLAYTVAAPVPKRCHVLEQQVIGQPVSRKLITDIASMVLEELSPRNSWRASKDFREHIIRTLADRVVTEAIIRAGGQL</sequence>
<dbReference type="InterPro" id="IPR050031">
    <property type="entry name" value="XdhB_XDHase"/>
</dbReference>
<dbReference type="Gene3D" id="3.30.465.10">
    <property type="match status" value="1"/>
</dbReference>
<protein>
    <submittedName>
        <fullName evidence="5">Xanthine dehydrogenase</fullName>
        <ecNumber evidence="5">1.17.1.4</ecNumber>
    </submittedName>
</protein>
<accession>A0A081KGW0</accession>
<organism evidence="5 6">
    <name type="scientific">Endozoicomonas elysicola</name>
    <dbReference type="NCBI Taxonomy" id="305900"/>
    <lineage>
        <taxon>Bacteria</taxon>
        <taxon>Pseudomonadati</taxon>
        <taxon>Pseudomonadota</taxon>
        <taxon>Gammaproteobacteria</taxon>
        <taxon>Oceanospirillales</taxon>
        <taxon>Endozoicomonadaceae</taxon>
        <taxon>Endozoicomonas</taxon>
    </lineage>
</organism>
<evidence type="ECO:0000256" key="2">
    <source>
        <dbReference type="ARBA" id="ARBA00022827"/>
    </source>
</evidence>
<dbReference type="InterPro" id="IPR005107">
    <property type="entry name" value="CO_DH_flav_C"/>
</dbReference>
<evidence type="ECO:0000313" key="5">
    <source>
        <dbReference type="EMBL" id="KEI73386.1"/>
    </source>
</evidence>
<dbReference type="InterPro" id="IPR036318">
    <property type="entry name" value="FAD-bd_PCMH-like_sf"/>
</dbReference>
<dbReference type="SUPFAM" id="SSF55447">
    <property type="entry name" value="CO dehydrogenase flavoprotein C-terminal domain-like"/>
    <property type="match status" value="1"/>
</dbReference>
<dbReference type="InterPro" id="IPR036683">
    <property type="entry name" value="CO_DH_flav_C_dom_sf"/>
</dbReference>
<dbReference type="PANTHER" id="PTHR42659:SF9">
    <property type="entry name" value="XANTHINE DEHYDROGENASE FAD-BINDING SUBUNIT XDHB-RELATED"/>
    <property type="match status" value="1"/>
</dbReference>
<dbReference type="GO" id="GO:0004854">
    <property type="term" value="F:xanthine dehydrogenase activity"/>
    <property type="evidence" value="ECO:0007669"/>
    <property type="project" value="UniProtKB-EC"/>
</dbReference>
<dbReference type="InterPro" id="IPR051312">
    <property type="entry name" value="Diverse_Substr_Oxidored"/>
</dbReference>